<dbReference type="SUPFAM" id="SSF50249">
    <property type="entry name" value="Nucleic acid-binding proteins"/>
    <property type="match status" value="1"/>
</dbReference>
<dbReference type="InterPro" id="IPR012340">
    <property type="entry name" value="NA-bd_OB-fold"/>
</dbReference>
<dbReference type="EMBL" id="JBDFQZ010000013">
    <property type="protein sequence ID" value="KAK9668747.1"/>
    <property type="molecule type" value="Genomic_DNA"/>
</dbReference>
<evidence type="ECO:0008006" key="3">
    <source>
        <dbReference type="Google" id="ProtNLM"/>
    </source>
</evidence>
<evidence type="ECO:0000313" key="2">
    <source>
        <dbReference type="Proteomes" id="UP001443914"/>
    </source>
</evidence>
<comment type="caution">
    <text evidence="1">The sequence shown here is derived from an EMBL/GenBank/DDBJ whole genome shotgun (WGS) entry which is preliminary data.</text>
</comment>
<gene>
    <name evidence="1" type="ORF">RND81_13G083500</name>
</gene>
<protein>
    <recommendedName>
        <fullName evidence="3">Secreted protein</fullName>
    </recommendedName>
</protein>
<keyword evidence="2" id="KW-1185">Reference proteome</keyword>
<proteinExistence type="predicted"/>
<evidence type="ECO:0000313" key="1">
    <source>
        <dbReference type="EMBL" id="KAK9668747.1"/>
    </source>
</evidence>
<dbReference type="Gene3D" id="2.40.50.140">
    <property type="entry name" value="Nucleic acid-binding proteins"/>
    <property type="match status" value="1"/>
</dbReference>
<dbReference type="Proteomes" id="UP001443914">
    <property type="component" value="Unassembled WGS sequence"/>
</dbReference>
<sequence length="115" mass="13287">MRRFSLVAVFMWFVPCRRRWGFLLCAMLGGLFSVLLRLKPDLVSEQMVRFSNSLSRESIVDIVGVVSVPNEPLKRTTRQVWMYGCCNFERLCVVLLEYMLISLIVHSDTILLNVG</sequence>
<accession>A0AAW1GYG7</accession>
<organism evidence="1 2">
    <name type="scientific">Saponaria officinalis</name>
    <name type="common">Common soapwort</name>
    <name type="synonym">Lychnis saponaria</name>
    <dbReference type="NCBI Taxonomy" id="3572"/>
    <lineage>
        <taxon>Eukaryota</taxon>
        <taxon>Viridiplantae</taxon>
        <taxon>Streptophyta</taxon>
        <taxon>Embryophyta</taxon>
        <taxon>Tracheophyta</taxon>
        <taxon>Spermatophyta</taxon>
        <taxon>Magnoliopsida</taxon>
        <taxon>eudicotyledons</taxon>
        <taxon>Gunneridae</taxon>
        <taxon>Pentapetalae</taxon>
        <taxon>Caryophyllales</taxon>
        <taxon>Caryophyllaceae</taxon>
        <taxon>Caryophylleae</taxon>
        <taxon>Saponaria</taxon>
    </lineage>
</organism>
<name>A0AAW1GYG7_SAPOF</name>
<reference evidence="1" key="1">
    <citation type="submission" date="2024-03" db="EMBL/GenBank/DDBJ databases">
        <title>WGS assembly of Saponaria officinalis var. Norfolk2.</title>
        <authorList>
            <person name="Jenkins J."/>
            <person name="Shu S."/>
            <person name="Grimwood J."/>
            <person name="Barry K."/>
            <person name="Goodstein D."/>
            <person name="Schmutz J."/>
            <person name="Leebens-Mack J."/>
            <person name="Osbourn A."/>
        </authorList>
    </citation>
    <scope>NUCLEOTIDE SEQUENCE [LARGE SCALE GENOMIC DNA]</scope>
    <source>
        <strain evidence="1">JIC</strain>
    </source>
</reference>
<dbReference type="AlphaFoldDB" id="A0AAW1GYG7"/>